<keyword evidence="2" id="KW-1185">Reference proteome</keyword>
<dbReference type="EMBL" id="STGX01000006">
    <property type="protein sequence ID" value="THV28990.1"/>
    <property type="molecule type" value="Genomic_DNA"/>
</dbReference>
<sequence>MAGCLLITCTPEADKTTVTQLVAERLPGADRLDADVFGRMLVSGWANMPDQDGKSITSAT</sequence>
<dbReference type="AlphaFoldDB" id="A0A4S8PF03"/>
<dbReference type="Proteomes" id="UP000305792">
    <property type="component" value="Unassembled WGS sequence"/>
</dbReference>
<evidence type="ECO:0000313" key="2">
    <source>
        <dbReference type="Proteomes" id="UP000305792"/>
    </source>
</evidence>
<accession>A0A4S8PF03</accession>
<name>A0A4S8PF03_9ACTN</name>
<reference evidence="1 2" key="1">
    <citation type="journal article" date="2018" name="Int. J. Syst. Evol. Microbiol.">
        <title>Glycomyces paridis sp. nov., isolated from the medicinal plant Paris polyphylla.</title>
        <authorList>
            <person name="Fang X.M."/>
            <person name="Bai J.L."/>
            <person name="Su J."/>
            <person name="Zhao L.L."/>
            <person name="Liu H.Y."/>
            <person name="Ma B.P."/>
            <person name="Zhang Y.Q."/>
            <person name="Yu L.Y."/>
        </authorList>
    </citation>
    <scope>NUCLEOTIDE SEQUENCE [LARGE SCALE GENOMIC DNA]</scope>
    <source>
        <strain evidence="1 2">CPCC 204357</strain>
    </source>
</reference>
<dbReference type="OrthoDB" id="1649389at2"/>
<dbReference type="RefSeq" id="WP_136529485.1">
    <property type="nucleotide sequence ID" value="NZ_STGX01000006.1"/>
</dbReference>
<gene>
    <name evidence="1" type="ORF">E9998_09565</name>
</gene>
<organism evidence="1 2">
    <name type="scientific">Glycomyces paridis</name>
    <dbReference type="NCBI Taxonomy" id="2126555"/>
    <lineage>
        <taxon>Bacteria</taxon>
        <taxon>Bacillati</taxon>
        <taxon>Actinomycetota</taxon>
        <taxon>Actinomycetes</taxon>
        <taxon>Glycomycetales</taxon>
        <taxon>Glycomycetaceae</taxon>
        <taxon>Glycomyces</taxon>
    </lineage>
</organism>
<protein>
    <submittedName>
        <fullName evidence="1">Uncharacterized protein</fullName>
    </submittedName>
</protein>
<proteinExistence type="predicted"/>
<evidence type="ECO:0000313" key="1">
    <source>
        <dbReference type="EMBL" id="THV28990.1"/>
    </source>
</evidence>
<comment type="caution">
    <text evidence="1">The sequence shown here is derived from an EMBL/GenBank/DDBJ whole genome shotgun (WGS) entry which is preliminary data.</text>
</comment>